<evidence type="ECO:0000256" key="5">
    <source>
        <dbReference type="SAM" id="Phobius"/>
    </source>
</evidence>
<feature type="transmembrane region" description="Helical" evidence="5">
    <location>
        <begin position="186"/>
        <end position="204"/>
    </location>
</feature>
<accession>A0ABD6C706</accession>
<dbReference type="PANTHER" id="PTHR30520">
    <property type="entry name" value="FORMATE TRANSPORTER-RELATED"/>
    <property type="match status" value="1"/>
</dbReference>
<dbReference type="Proteomes" id="UP001597119">
    <property type="component" value="Unassembled WGS sequence"/>
</dbReference>
<organism evidence="6 7">
    <name type="scientific">Halorientalis brevis</name>
    <dbReference type="NCBI Taxonomy" id="1126241"/>
    <lineage>
        <taxon>Archaea</taxon>
        <taxon>Methanobacteriati</taxon>
        <taxon>Methanobacteriota</taxon>
        <taxon>Stenosarchaea group</taxon>
        <taxon>Halobacteria</taxon>
        <taxon>Halobacteriales</taxon>
        <taxon>Haloarculaceae</taxon>
        <taxon>Halorientalis</taxon>
    </lineage>
</organism>
<dbReference type="EMBL" id="JBHUDJ010000001">
    <property type="protein sequence ID" value="MFD1585637.1"/>
    <property type="molecule type" value="Genomic_DNA"/>
</dbReference>
<comment type="caution">
    <text evidence="6">The sequence shown here is derived from an EMBL/GenBank/DDBJ whole genome shotgun (WGS) entry which is preliminary data.</text>
</comment>
<keyword evidence="3 5" id="KW-1133">Transmembrane helix</keyword>
<feature type="transmembrane region" description="Helical" evidence="5">
    <location>
        <begin position="60"/>
        <end position="78"/>
    </location>
</feature>
<feature type="transmembrane region" description="Helical" evidence="5">
    <location>
        <begin position="151"/>
        <end position="174"/>
    </location>
</feature>
<dbReference type="AlphaFoldDB" id="A0ABD6C706"/>
<keyword evidence="7" id="KW-1185">Reference proteome</keyword>
<dbReference type="InterPro" id="IPR023271">
    <property type="entry name" value="Aquaporin-like"/>
</dbReference>
<evidence type="ECO:0000256" key="3">
    <source>
        <dbReference type="ARBA" id="ARBA00022989"/>
    </source>
</evidence>
<dbReference type="GO" id="GO:0016020">
    <property type="term" value="C:membrane"/>
    <property type="evidence" value="ECO:0007669"/>
    <property type="project" value="UniProtKB-SubCell"/>
</dbReference>
<sequence length="273" mass="28874">MPRSYQDILVEEIQAGLHQIRRPGAGLFLSGLSAGLDIGFGPLLMAVTLSQSQGILAEPVTNLLVANAYAIGFVFVVLGRSELFTEHTAIAVVPVLSGEATVRDLGRLWAIIYVANLVGAVLFALLAVWLGPSLETIETGAFTEIAHGLVAYPWDVTLLGGVFAGWLMGLMAWLVAAGRSTISEAFFVWIIATAIGYAHLPHSIAGSVEVLLGVFASDAISVRAYATFLLWATLGNIVGGSVFVALLKYGHGVVPGDEPDQEAVERTVDEQSE</sequence>
<proteinExistence type="predicted"/>
<reference evidence="6 7" key="1">
    <citation type="journal article" date="2019" name="Int. J. Syst. Evol. Microbiol.">
        <title>The Global Catalogue of Microorganisms (GCM) 10K type strain sequencing project: providing services to taxonomists for standard genome sequencing and annotation.</title>
        <authorList>
            <consortium name="The Broad Institute Genomics Platform"/>
            <consortium name="The Broad Institute Genome Sequencing Center for Infectious Disease"/>
            <person name="Wu L."/>
            <person name="Ma J."/>
        </authorList>
    </citation>
    <scope>NUCLEOTIDE SEQUENCE [LARGE SCALE GENOMIC DNA]</scope>
    <source>
        <strain evidence="6 7">CGMCC 1.12125</strain>
    </source>
</reference>
<dbReference type="InterPro" id="IPR000292">
    <property type="entry name" value="For/NO2_transpt"/>
</dbReference>
<evidence type="ECO:0000313" key="7">
    <source>
        <dbReference type="Proteomes" id="UP001597119"/>
    </source>
</evidence>
<keyword evidence="2 5" id="KW-0812">Transmembrane</keyword>
<protein>
    <submittedName>
        <fullName evidence="6">Formate/nitrite transporter family protein</fullName>
    </submittedName>
</protein>
<dbReference type="Pfam" id="PF01226">
    <property type="entry name" value="Form_Nir_trans"/>
    <property type="match status" value="1"/>
</dbReference>
<dbReference type="Gene3D" id="1.20.1080.10">
    <property type="entry name" value="Glycerol uptake facilitator protein"/>
    <property type="match status" value="1"/>
</dbReference>
<keyword evidence="4 5" id="KW-0472">Membrane</keyword>
<feature type="transmembrane region" description="Helical" evidence="5">
    <location>
        <begin position="224"/>
        <end position="247"/>
    </location>
</feature>
<evidence type="ECO:0000256" key="4">
    <source>
        <dbReference type="ARBA" id="ARBA00023136"/>
    </source>
</evidence>
<gene>
    <name evidence="6" type="ORF">ACFR9U_01480</name>
</gene>
<name>A0ABD6C706_9EURY</name>
<evidence type="ECO:0000256" key="2">
    <source>
        <dbReference type="ARBA" id="ARBA00022692"/>
    </source>
</evidence>
<feature type="transmembrane region" description="Helical" evidence="5">
    <location>
        <begin position="27"/>
        <end position="48"/>
    </location>
</feature>
<comment type="subcellular location">
    <subcellularLocation>
        <location evidence="1">Membrane</location>
        <topology evidence="1">Multi-pass membrane protein</topology>
    </subcellularLocation>
</comment>
<feature type="transmembrane region" description="Helical" evidence="5">
    <location>
        <begin position="108"/>
        <end position="131"/>
    </location>
</feature>
<evidence type="ECO:0000256" key="1">
    <source>
        <dbReference type="ARBA" id="ARBA00004141"/>
    </source>
</evidence>
<dbReference type="PANTHER" id="PTHR30520:SF2">
    <property type="entry name" value="INNER MEMBRANE PROTEIN YFDC"/>
    <property type="match status" value="1"/>
</dbReference>
<dbReference type="RefSeq" id="WP_247377409.1">
    <property type="nucleotide sequence ID" value="NZ_JALLGV010000003.1"/>
</dbReference>
<evidence type="ECO:0000313" key="6">
    <source>
        <dbReference type="EMBL" id="MFD1585637.1"/>
    </source>
</evidence>